<organism evidence="3 4">
    <name type="scientific">Leptosia nina</name>
    <dbReference type="NCBI Taxonomy" id="320188"/>
    <lineage>
        <taxon>Eukaryota</taxon>
        <taxon>Metazoa</taxon>
        <taxon>Ecdysozoa</taxon>
        <taxon>Arthropoda</taxon>
        <taxon>Hexapoda</taxon>
        <taxon>Insecta</taxon>
        <taxon>Pterygota</taxon>
        <taxon>Neoptera</taxon>
        <taxon>Endopterygota</taxon>
        <taxon>Lepidoptera</taxon>
        <taxon>Glossata</taxon>
        <taxon>Ditrysia</taxon>
        <taxon>Papilionoidea</taxon>
        <taxon>Pieridae</taxon>
        <taxon>Pierinae</taxon>
        <taxon>Leptosia</taxon>
    </lineage>
</organism>
<evidence type="ECO:0000313" key="4">
    <source>
        <dbReference type="Proteomes" id="UP001497472"/>
    </source>
</evidence>
<reference evidence="3 4" key="1">
    <citation type="submission" date="2023-11" db="EMBL/GenBank/DDBJ databases">
        <authorList>
            <person name="Okamura Y."/>
        </authorList>
    </citation>
    <scope>NUCLEOTIDE SEQUENCE [LARGE SCALE GENOMIC DNA]</scope>
</reference>
<keyword evidence="1" id="KW-0175">Coiled coil</keyword>
<feature type="compositionally biased region" description="Low complexity" evidence="2">
    <location>
        <begin position="160"/>
        <end position="169"/>
    </location>
</feature>
<feature type="region of interest" description="Disordered" evidence="2">
    <location>
        <begin position="1146"/>
        <end position="1197"/>
    </location>
</feature>
<sequence length="1289" mass="144452">MFTQKEPNNANKSRTPSRCREWERQRRLKFNDAITKLGNLIRSIDKENGDSTNEKQGATQFPKIEIIQKAILCLTNFTEEKSKLKAEVLALEVKLQGIEQQKCNTKDVCVQVAVGAVKGKQSSKYLKLLMLKKSKNKGPHVNKSDKPQTKESDTSKARKPLSQLPKLLPLPNNVKKENTIVMLPATPYLFPQRPILFPAATPTLVLLDTNLQSLNKQPIVNRNISDMTKTTMVNVLPISAYSHPLSANRTRKNPAKQKNMSKKGSKKNRDELVTPKTLAVSEKDSSSVQRTETCEVKSQTNLTCVSEKGSESTEKVIDVNMSEKSISNSKDNDVNENNKKTLEPLSTKKPLEPDINENVKEKNAPKASDVENKIISNKSSVIGSESVILNKPLELKEPEKTKDKLQNVLEPICENAVDAGNARLELAEEFLAASPTAAFLMSFPLVSGNRADSPSEEAPQNNNLKENICRAETQPQTFFEKPNNLNQKPKLASKPQNVNDPIKNNSTPAKNSNKTFNKPNDIKIPSSTSIISSVCNDNPFLNLPLPTVISTNCTLPDTSFGLDFDCSISKTTSGQVTNFASSNSLFYKSDPFNSVKNTVYSTSNLSSGHEYNSLGLYPCAVENYSSKNKSDFPNIDENLMKINTSRLTYDIDLGWSHKSLDFVNCTTASNSLHKDNIFTSTASTYSSAYNPFNPEFHASLTNATKKDLLTTKSSTFSEAITSFYSQTNNLWADDVTSIFANGTAAAAAKTTSTKNQHFIEPNQGNTNLKSNITKQYDSKHMIVPMENNIKTQTAIIGNQHNILPEKYTKKSPSKMHINWMTSETRTSQNTCEQIQPEVKENYKSNYGHINMASRKMVQGENNYFPINMHHIPSQNSHEEIQIWPSTKPAGTAEISIEPPPIHLPTLVGDLALGPHEKKRNDLIQRGLYQSEQNCSNFFSVTQLMNRTSENARLPNIENKPNTKHNLSHIVNDGNRKSMNARIDTLQNCYGFIDTKITNNFEAVNQFSHTKSKTIKPEKNPKQHKNNYSAEALIRGGTCSQKALDNSNTKFILPSQKFGDFNITHDTSVAQVSHYPPLLDYSENSYVGQQYSGTTLYNSTANTMPNSFYSNFMQTGSNLMPSSYTGGPFTGEFMDYNSQSTECNYSNHKFDDKSRNTTHFQHDKSSRREAAKHKLDCNKKESNKKYPTKRTKINTESEEWGEHHNLLWQNKTTSKRHSNNNVMPEELQFPNFVSNQMPSQYQPEFLNSHLMPTNIQNSQSTDRTASTFPASSRGNFNLSALFPEITMKVQ</sequence>
<feature type="compositionally biased region" description="Basic and acidic residues" evidence="2">
    <location>
        <begin position="330"/>
        <end position="342"/>
    </location>
</feature>
<feature type="compositionally biased region" description="Polar residues" evidence="2">
    <location>
        <begin position="1"/>
        <end position="16"/>
    </location>
</feature>
<comment type="caution">
    <text evidence="3">The sequence shown here is derived from an EMBL/GenBank/DDBJ whole genome shotgun (WGS) entry which is preliminary data.</text>
</comment>
<feature type="region of interest" description="Disordered" evidence="2">
    <location>
        <begin position="244"/>
        <end position="286"/>
    </location>
</feature>
<dbReference type="EMBL" id="CAVLEF010000132">
    <property type="protein sequence ID" value="CAK1552128.1"/>
    <property type="molecule type" value="Genomic_DNA"/>
</dbReference>
<dbReference type="InterPro" id="IPR036638">
    <property type="entry name" value="HLH_DNA-bd_sf"/>
</dbReference>
<dbReference type="SUPFAM" id="SSF47459">
    <property type="entry name" value="HLH, helix-loop-helix DNA-binding domain"/>
    <property type="match status" value="1"/>
</dbReference>
<feature type="region of interest" description="Disordered" evidence="2">
    <location>
        <begin position="135"/>
        <end position="169"/>
    </location>
</feature>
<feature type="region of interest" description="Disordered" evidence="2">
    <location>
        <begin position="321"/>
        <end position="353"/>
    </location>
</feature>
<dbReference type="CDD" id="cd00083">
    <property type="entry name" value="bHLH_SF"/>
    <property type="match status" value="1"/>
</dbReference>
<evidence type="ECO:0000256" key="2">
    <source>
        <dbReference type="SAM" id="MobiDB-lite"/>
    </source>
</evidence>
<gene>
    <name evidence="3" type="ORF">LNINA_LOCUS11197</name>
</gene>
<feature type="compositionally biased region" description="Basic and acidic residues" evidence="2">
    <location>
        <begin position="1147"/>
        <end position="1183"/>
    </location>
</feature>
<feature type="region of interest" description="Disordered" evidence="2">
    <location>
        <begin position="480"/>
        <end position="520"/>
    </location>
</feature>
<name>A0AAV1JVJ1_9NEOP</name>
<dbReference type="GO" id="GO:0046983">
    <property type="term" value="F:protein dimerization activity"/>
    <property type="evidence" value="ECO:0007669"/>
    <property type="project" value="InterPro"/>
</dbReference>
<feature type="region of interest" description="Disordered" evidence="2">
    <location>
        <begin position="1"/>
        <end position="21"/>
    </location>
</feature>
<dbReference type="Proteomes" id="UP001497472">
    <property type="component" value="Unassembled WGS sequence"/>
</dbReference>
<evidence type="ECO:0008006" key="5">
    <source>
        <dbReference type="Google" id="ProtNLM"/>
    </source>
</evidence>
<feature type="coiled-coil region" evidence="1">
    <location>
        <begin position="74"/>
        <end position="101"/>
    </location>
</feature>
<dbReference type="Gene3D" id="4.10.280.10">
    <property type="entry name" value="Helix-loop-helix DNA-binding domain"/>
    <property type="match status" value="1"/>
</dbReference>
<evidence type="ECO:0000256" key="1">
    <source>
        <dbReference type="SAM" id="Coils"/>
    </source>
</evidence>
<evidence type="ECO:0000313" key="3">
    <source>
        <dbReference type="EMBL" id="CAK1552128.1"/>
    </source>
</evidence>
<accession>A0AAV1JVJ1</accession>
<keyword evidence="4" id="KW-1185">Reference proteome</keyword>
<feature type="compositionally biased region" description="Polar residues" evidence="2">
    <location>
        <begin position="494"/>
        <end position="518"/>
    </location>
</feature>
<proteinExistence type="predicted"/>
<feature type="compositionally biased region" description="Basic residues" evidence="2">
    <location>
        <begin position="249"/>
        <end position="266"/>
    </location>
</feature>
<protein>
    <recommendedName>
        <fullName evidence="5">BHLH domain-containing protein</fullName>
    </recommendedName>
</protein>
<feature type="compositionally biased region" description="Basic and acidic residues" evidence="2">
    <location>
        <begin position="142"/>
        <end position="156"/>
    </location>
</feature>